<dbReference type="OrthoDB" id="5595695at2759"/>
<dbReference type="AlphaFoldDB" id="A0A5C3Q4E7"/>
<evidence type="ECO:0000313" key="1">
    <source>
        <dbReference type="EMBL" id="TFK95270.1"/>
    </source>
</evidence>
<organism evidence="1 2">
    <name type="scientific">Pterulicium gracile</name>
    <dbReference type="NCBI Taxonomy" id="1884261"/>
    <lineage>
        <taxon>Eukaryota</taxon>
        <taxon>Fungi</taxon>
        <taxon>Dikarya</taxon>
        <taxon>Basidiomycota</taxon>
        <taxon>Agaricomycotina</taxon>
        <taxon>Agaricomycetes</taxon>
        <taxon>Agaricomycetidae</taxon>
        <taxon>Agaricales</taxon>
        <taxon>Pleurotineae</taxon>
        <taxon>Pterulaceae</taxon>
        <taxon>Pterulicium</taxon>
    </lineage>
</organism>
<proteinExistence type="predicted"/>
<name>A0A5C3Q4E7_9AGAR</name>
<accession>A0A5C3Q4E7</accession>
<evidence type="ECO:0000313" key="2">
    <source>
        <dbReference type="Proteomes" id="UP000305067"/>
    </source>
</evidence>
<reference evidence="1 2" key="1">
    <citation type="journal article" date="2019" name="Nat. Ecol. Evol.">
        <title>Megaphylogeny resolves global patterns of mushroom evolution.</title>
        <authorList>
            <person name="Varga T."/>
            <person name="Krizsan K."/>
            <person name="Foldi C."/>
            <person name="Dima B."/>
            <person name="Sanchez-Garcia M."/>
            <person name="Sanchez-Ramirez S."/>
            <person name="Szollosi G.J."/>
            <person name="Szarkandi J.G."/>
            <person name="Papp V."/>
            <person name="Albert L."/>
            <person name="Andreopoulos W."/>
            <person name="Angelini C."/>
            <person name="Antonin V."/>
            <person name="Barry K.W."/>
            <person name="Bougher N.L."/>
            <person name="Buchanan P."/>
            <person name="Buyck B."/>
            <person name="Bense V."/>
            <person name="Catcheside P."/>
            <person name="Chovatia M."/>
            <person name="Cooper J."/>
            <person name="Damon W."/>
            <person name="Desjardin D."/>
            <person name="Finy P."/>
            <person name="Geml J."/>
            <person name="Haridas S."/>
            <person name="Hughes K."/>
            <person name="Justo A."/>
            <person name="Karasinski D."/>
            <person name="Kautmanova I."/>
            <person name="Kiss B."/>
            <person name="Kocsube S."/>
            <person name="Kotiranta H."/>
            <person name="LaButti K.M."/>
            <person name="Lechner B.E."/>
            <person name="Liimatainen K."/>
            <person name="Lipzen A."/>
            <person name="Lukacs Z."/>
            <person name="Mihaltcheva S."/>
            <person name="Morgado L.N."/>
            <person name="Niskanen T."/>
            <person name="Noordeloos M.E."/>
            <person name="Ohm R.A."/>
            <person name="Ortiz-Santana B."/>
            <person name="Ovrebo C."/>
            <person name="Racz N."/>
            <person name="Riley R."/>
            <person name="Savchenko A."/>
            <person name="Shiryaev A."/>
            <person name="Soop K."/>
            <person name="Spirin V."/>
            <person name="Szebenyi C."/>
            <person name="Tomsovsky M."/>
            <person name="Tulloss R.E."/>
            <person name="Uehling J."/>
            <person name="Grigoriev I.V."/>
            <person name="Vagvolgyi C."/>
            <person name="Papp T."/>
            <person name="Martin F.M."/>
            <person name="Miettinen O."/>
            <person name="Hibbett D.S."/>
            <person name="Nagy L.G."/>
        </authorList>
    </citation>
    <scope>NUCLEOTIDE SEQUENCE [LARGE SCALE GENOMIC DNA]</scope>
    <source>
        <strain evidence="1 2">CBS 309.79</strain>
    </source>
</reference>
<gene>
    <name evidence="1" type="ORF">BDV98DRAFT_659837</name>
</gene>
<sequence length="361" mass="40301">MYLQQSAKHGLEGRCRALRVFRSRDTHHPDLLPALWVVFRLLIDDEGQNAAQCKVQLDSGWPREDTTNTLVIAVLWLATNEEAISCEGRVVQDRIIQSVAPFVFVDYKYPITRDSGSNYHSSLFSNDEPSSSWTNCLELADPAISLLATVVYFARQETRRPVLPSFLPKTRAEANFSGRSGPTLEDLIQFSDVWTIRFRSTPAFSNGWTILIADHPWKTLTEAFRRPKGFTLSYREGGVEVLDTSGVLRALYEKYRPDIDPASREGVDSAAVPVRDILLIGQNDEDRAAEWGEHSCIGRANMDTGLITFQRTSVQSPGAPIVFHGYLPFGQNLVGRFHDANSLESSSTPNSWSGAFSLCNA</sequence>
<protein>
    <submittedName>
        <fullName evidence="1">Uncharacterized protein</fullName>
    </submittedName>
</protein>
<dbReference type="Proteomes" id="UP000305067">
    <property type="component" value="Unassembled WGS sequence"/>
</dbReference>
<keyword evidence="2" id="KW-1185">Reference proteome</keyword>
<dbReference type="EMBL" id="ML178896">
    <property type="protein sequence ID" value="TFK95270.1"/>
    <property type="molecule type" value="Genomic_DNA"/>
</dbReference>